<keyword evidence="2" id="KW-1185">Reference proteome</keyword>
<gene>
    <name evidence="1" type="ORF">ETAA8_29850</name>
</gene>
<dbReference type="AlphaFoldDB" id="A0A517YCD9"/>
<organism evidence="1 2">
    <name type="scientific">Anatilimnocola aggregata</name>
    <dbReference type="NCBI Taxonomy" id="2528021"/>
    <lineage>
        <taxon>Bacteria</taxon>
        <taxon>Pseudomonadati</taxon>
        <taxon>Planctomycetota</taxon>
        <taxon>Planctomycetia</taxon>
        <taxon>Pirellulales</taxon>
        <taxon>Pirellulaceae</taxon>
        <taxon>Anatilimnocola</taxon>
    </lineage>
</organism>
<protein>
    <submittedName>
        <fullName evidence="1">Uncharacterized protein</fullName>
    </submittedName>
</protein>
<dbReference type="Proteomes" id="UP000315017">
    <property type="component" value="Chromosome"/>
</dbReference>
<proteinExistence type="predicted"/>
<dbReference type="KEGG" id="aagg:ETAA8_29850"/>
<evidence type="ECO:0000313" key="1">
    <source>
        <dbReference type="EMBL" id="QDU27894.1"/>
    </source>
</evidence>
<sequence length="76" mass="8485">MLDETPNSDDIDSARSTRAFLLRPIYVSCQHPASYNHYHNLCNFTRPHSLPAVDKFALLQPVASIHPSPTNPRVAA</sequence>
<name>A0A517YCD9_9BACT</name>
<evidence type="ECO:0000313" key="2">
    <source>
        <dbReference type="Proteomes" id="UP000315017"/>
    </source>
</evidence>
<accession>A0A517YCD9</accession>
<dbReference type="EMBL" id="CP036274">
    <property type="protein sequence ID" value="QDU27894.1"/>
    <property type="molecule type" value="Genomic_DNA"/>
</dbReference>
<reference evidence="1 2" key="1">
    <citation type="submission" date="2019-02" db="EMBL/GenBank/DDBJ databases">
        <title>Deep-cultivation of Planctomycetes and their phenomic and genomic characterization uncovers novel biology.</title>
        <authorList>
            <person name="Wiegand S."/>
            <person name="Jogler M."/>
            <person name="Boedeker C."/>
            <person name="Pinto D."/>
            <person name="Vollmers J."/>
            <person name="Rivas-Marin E."/>
            <person name="Kohn T."/>
            <person name="Peeters S.H."/>
            <person name="Heuer A."/>
            <person name="Rast P."/>
            <person name="Oberbeckmann S."/>
            <person name="Bunk B."/>
            <person name="Jeske O."/>
            <person name="Meyerdierks A."/>
            <person name="Storesund J.E."/>
            <person name="Kallscheuer N."/>
            <person name="Luecker S."/>
            <person name="Lage O.M."/>
            <person name="Pohl T."/>
            <person name="Merkel B.J."/>
            <person name="Hornburger P."/>
            <person name="Mueller R.-W."/>
            <person name="Bruemmer F."/>
            <person name="Labrenz M."/>
            <person name="Spormann A.M."/>
            <person name="Op den Camp H."/>
            <person name="Overmann J."/>
            <person name="Amann R."/>
            <person name="Jetten M.S.M."/>
            <person name="Mascher T."/>
            <person name="Medema M.H."/>
            <person name="Devos D.P."/>
            <person name="Kaster A.-K."/>
            <person name="Ovreas L."/>
            <person name="Rohde M."/>
            <person name="Galperin M.Y."/>
            <person name="Jogler C."/>
        </authorList>
    </citation>
    <scope>NUCLEOTIDE SEQUENCE [LARGE SCALE GENOMIC DNA]</scope>
    <source>
        <strain evidence="1 2">ETA_A8</strain>
    </source>
</reference>